<dbReference type="InterPro" id="IPR005835">
    <property type="entry name" value="NTP_transferase_dom"/>
</dbReference>
<dbReference type="InterPro" id="IPR006204">
    <property type="entry name" value="GHMP_kinase_N_dom"/>
</dbReference>
<dbReference type="SUPFAM" id="SSF53335">
    <property type="entry name" value="S-adenosyl-L-methionine-dependent methyltransferases"/>
    <property type="match status" value="1"/>
</dbReference>
<proteinExistence type="predicted"/>
<dbReference type="SUPFAM" id="SSF55060">
    <property type="entry name" value="GHMP Kinase, C-terminal domain"/>
    <property type="match status" value="1"/>
</dbReference>
<keyword evidence="2" id="KW-0808">Transferase</keyword>
<dbReference type="CDD" id="cd02440">
    <property type="entry name" value="AdoMet_MTases"/>
    <property type="match status" value="1"/>
</dbReference>
<dbReference type="InterPro" id="IPR001077">
    <property type="entry name" value="COMT_C"/>
</dbReference>
<dbReference type="InterPro" id="IPR029044">
    <property type="entry name" value="Nucleotide-diphossugar_trans"/>
</dbReference>
<dbReference type="GO" id="GO:0006012">
    <property type="term" value="P:galactose metabolic process"/>
    <property type="evidence" value="ECO:0007669"/>
    <property type="project" value="TreeGrafter"/>
</dbReference>
<dbReference type="SUPFAM" id="SSF54211">
    <property type="entry name" value="Ribosomal protein S5 domain 2-like"/>
    <property type="match status" value="1"/>
</dbReference>
<keyword evidence="5" id="KW-0067">ATP-binding</keyword>
<evidence type="ECO:0008006" key="12">
    <source>
        <dbReference type="Google" id="ProtNLM"/>
    </source>
</evidence>
<evidence type="ECO:0000313" key="10">
    <source>
        <dbReference type="EMBL" id="CAF1302375.1"/>
    </source>
</evidence>
<dbReference type="GO" id="GO:0005524">
    <property type="term" value="F:ATP binding"/>
    <property type="evidence" value="ECO:0007669"/>
    <property type="project" value="UniProtKB-KW"/>
</dbReference>
<dbReference type="InterPro" id="IPR029063">
    <property type="entry name" value="SAM-dependent_MTases_sf"/>
</dbReference>
<keyword evidence="4" id="KW-0547">Nucleotide-binding</keyword>
<dbReference type="GO" id="GO:0004335">
    <property type="term" value="F:galactokinase activity"/>
    <property type="evidence" value="ECO:0007669"/>
    <property type="project" value="TreeGrafter"/>
</dbReference>
<evidence type="ECO:0000259" key="7">
    <source>
        <dbReference type="Pfam" id="PF00483"/>
    </source>
</evidence>
<evidence type="ECO:0000256" key="3">
    <source>
        <dbReference type="ARBA" id="ARBA00022691"/>
    </source>
</evidence>
<dbReference type="Pfam" id="PF00483">
    <property type="entry name" value="NTP_transferase"/>
    <property type="match status" value="1"/>
</dbReference>
<dbReference type="Proteomes" id="UP000663891">
    <property type="component" value="Unassembled WGS sequence"/>
</dbReference>
<dbReference type="PROSITE" id="PS51683">
    <property type="entry name" value="SAM_OMT_II"/>
    <property type="match status" value="1"/>
</dbReference>
<feature type="domain" description="Galactokinase N-terminal" evidence="9">
    <location>
        <begin position="899"/>
        <end position="943"/>
    </location>
</feature>
<dbReference type="Gene3D" id="3.40.50.150">
    <property type="entry name" value="Vaccinia Virus protein VP39"/>
    <property type="match status" value="1"/>
</dbReference>
<dbReference type="PRINTS" id="PR00959">
    <property type="entry name" value="MEVGALKINASE"/>
</dbReference>
<evidence type="ECO:0000256" key="2">
    <source>
        <dbReference type="ARBA" id="ARBA00022679"/>
    </source>
</evidence>
<dbReference type="PANTHER" id="PTHR10457">
    <property type="entry name" value="MEVALONATE KINASE/GALACTOKINASE"/>
    <property type="match status" value="1"/>
</dbReference>
<dbReference type="GO" id="GO:0032259">
    <property type="term" value="P:methylation"/>
    <property type="evidence" value="ECO:0007669"/>
    <property type="project" value="UniProtKB-KW"/>
</dbReference>
<name>A0A815DKX5_9BILA</name>
<dbReference type="EMBL" id="CAJNON010000523">
    <property type="protein sequence ID" value="CAF1302375.1"/>
    <property type="molecule type" value="Genomic_DNA"/>
</dbReference>
<dbReference type="Pfam" id="PF10509">
    <property type="entry name" value="GalKase_gal_bdg"/>
    <property type="match status" value="1"/>
</dbReference>
<evidence type="ECO:0000259" key="6">
    <source>
        <dbReference type="Pfam" id="PF00288"/>
    </source>
</evidence>
<dbReference type="Pfam" id="PF00891">
    <property type="entry name" value="Methyltransf_2"/>
    <property type="match status" value="1"/>
</dbReference>
<dbReference type="OrthoDB" id="10267058at2759"/>
<evidence type="ECO:0000259" key="9">
    <source>
        <dbReference type="Pfam" id="PF10509"/>
    </source>
</evidence>
<dbReference type="Pfam" id="PF00288">
    <property type="entry name" value="GHMP_kinases_N"/>
    <property type="match status" value="1"/>
</dbReference>
<dbReference type="InterPro" id="IPR019539">
    <property type="entry name" value="GalKase_N"/>
</dbReference>
<feature type="domain" description="O-methyltransferase C-terminal" evidence="8">
    <location>
        <begin position="420"/>
        <end position="553"/>
    </location>
</feature>
<dbReference type="Gene3D" id="3.30.230.10">
    <property type="match status" value="1"/>
</dbReference>
<reference evidence="10" key="1">
    <citation type="submission" date="2021-02" db="EMBL/GenBank/DDBJ databases">
        <authorList>
            <person name="Nowell W R."/>
        </authorList>
    </citation>
    <scope>NUCLEOTIDE SEQUENCE</scope>
</reference>
<protein>
    <recommendedName>
        <fullName evidence="12">UTP--glucose-1-phosphate uridylyltransferase</fullName>
    </recommendedName>
</protein>
<dbReference type="GO" id="GO:0005829">
    <property type="term" value="C:cytosol"/>
    <property type="evidence" value="ECO:0007669"/>
    <property type="project" value="TreeGrafter"/>
</dbReference>
<comment type="caution">
    <text evidence="10">The sequence shown here is derived from an EMBL/GenBank/DDBJ whole genome shotgun (WGS) entry which is preliminary data.</text>
</comment>
<evidence type="ECO:0000256" key="5">
    <source>
        <dbReference type="ARBA" id="ARBA00022840"/>
    </source>
</evidence>
<dbReference type="SUPFAM" id="SSF53448">
    <property type="entry name" value="Nucleotide-diphospho-sugar transferases"/>
    <property type="match status" value="1"/>
</dbReference>
<evidence type="ECO:0000259" key="8">
    <source>
        <dbReference type="Pfam" id="PF00891"/>
    </source>
</evidence>
<dbReference type="InterPro" id="IPR036554">
    <property type="entry name" value="GHMP_kinase_C_sf"/>
</dbReference>
<dbReference type="InterPro" id="IPR014721">
    <property type="entry name" value="Ribsml_uS5_D2-typ_fold_subgr"/>
</dbReference>
<evidence type="ECO:0000313" key="11">
    <source>
        <dbReference type="Proteomes" id="UP000663891"/>
    </source>
</evidence>
<keyword evidence="1" id="KW-0489">Methyltransferase</keyword>
<dbReference type="GO" id="GO:0008171">
    <property type="term" value="F:O-methyltransferase activity"/>
    <property type="evidence" value="ECO:0007669"/>
    <property type="project" value="InterPro"/>
</dbReference>
<sequence>MFVNRYQQLTLSKHIIVRQKWTYSKVSLCGTYHICLNTQQPLYHHRFKAILPFHSPGLAPVIDQTNAAFHINDLGESAYCQRFTRTFGFYQKLAAVQNSDQWYHITPQGSSAYKSIWQWCGNFQSYRCPVRDFSLKYYHIDPTGRIISGPHSYAGDFREGSAVIRSSIDGLFRAIDENGDCLHSSSSSSSNKTSFFDLDVYHKGLARARDENGWFFIDRNGIDIGKGRRYRQIENFYNGQALVQLLHDGSRCIIDEQHQILATLHSCNDENHADIEQMAKAYWPSFALKLGLEQNSNLLNDEKKSNNDNNQLREQIRQVWNELGFIKSSTIDGNYQITERGHLLFDLNSITRDRALYWLQDRYISTWLPTLKHQNKLHSNKDTFSDIANNPELVALSQRVLNSYARQDWKGISSACPIELFQSSSIVDLGGGVGALLSELSKYCLSQHLICIDRPEVIRLAVPHPKIKFQSGDLFSGSLPSADFYLLSRVLHDWPDEKVKIILNRIPSKYLCVIEREVDLNINQHALLSLHMFLLQGAKERTRQEWNYLFTTTDWSVQSRTSFSGHTITLLKKDSINTRIPTSLNSSSKTIVRKVVLPTAGLGMRMRPQSTILPKVLLPITQSTSSVWKCRPVLDLLLEEIFAKETNIEQVLFVIAPEQLHLFQSYFSTYPQQKIDYIIQQSPKGFGHAVLQTEQYIDNEPFVIMLSDHLYQSNNNQSCLQQLLNAYRQNVSDPSRIGLAGIMTCTSEEVCATGLLQSNTDMKNKQFFEITDMIEKPSIELAVNRFQSGISDNHFLCQAGIDILPPTIFQELRQYEQKLVQEKKSVELGLREAMNNLRENGQLYGCLLDGHRYDIGTPKEYYRTFRAFAVEKKQKVQENSSISNVWSLVQQIDKVRTLFSVSKTPIYSASAPGRLDVMGGFADYSGSHVLQFPIAQRTHAFIQISNIDTIRMMSIQTDSIECNSINQNNLTVWEREIPMNLLRSHDQTLRKRLETWYSQHQDTVLSNDEPANWPSYILGILAELINKTNPTNIPIGFNVVIISDVPCNKGVASSAALEVAVARAASTCLNVDHIISNTELALLCQYVENHVVGSSCGFMDQMTCVHACADHLFSLRCQHLPNPPFHNITLPSNIQLFGIDSGVKRSTASSAYRRVRTAAFMGKQLMNLPDNIHHLCQITLSNFNAQYRLLLPEKMFGRDFQSSSHLDPLTNIDSDEIYSLRAATAHPIEENFRVQLFEQLLKNDHHLSMDVFSNLGELMFQSDAGYGSCDLNSEETNLLVNLIRQHKSPSKVLFGAKITGGGGGGTVAVLAQNSSETIEAIQNIVTQYETITRRRTHIFSGSSSGLIAYLSTMIDI</sequence>
<dbReference type="PANTHER" id="PTHR10457:SF35">
    <property type="entry name" value="L-ARABINOKINASE"/>
    <property type="match status" value="1"/>
</dbReference>
<dbReference type="Gene3D" id="3.30.70.890">
    <property type="entry name" value="GHMP kinase, C-terminal domain"/>
    <property type="match status" value="1"/>
</dbReference>
<gene>
    <name evidence="10" type="ORF">VCS650_LOCUS31120</name>
</gene>
<dbReference type="InterPro" id="IPR020568">
    <property type="entry name" value="Ribosomal_Su5_D2-typ_SF"/>
</dbReference>
<evidence type="ECO:0000256" key="1">
    <source>
        <dbReference type="ARBA" id="ARBA00022603"/>
    </source>
</evidence>
<evidence type="ECO:0000256" key="4">
    <source>
        <dbReference type="ARBA" id="ARBA00022741"/>
    </source>
</evidence>
<accession>A0A815DKX5</accession>
<keyword evidence="3" id="KW-0949">S-adenosyl-L-methionine</keyword>
<dbReference type="Gene3D" id="3.90.550.10">
    <property type="entry name" value="Spore Coat Polysaccharide Biosynthesis Protein SpsA, Chain A"/>
    <property type="match status" value="1"/>
</dbReference>
<organism evidence="10 11">
    <name type="scientific">Adineta steineri</name>
    <dbReference type="NCBI Taxonomy" id="433720"/>
    <lineage>
        <taxon>Eukaryota</taxon>
        <taxon>Metazoa</taxon>
        <taxon>Spiralia</taxon>
        <taxon>Gnathifera</taxon>
        <taxon>Rotifera</taxon>
        <taxon>Eurotatoria</taxon>
        <taxon>Bdelloidea</taxon>
        <taxon>Adinetida</taxon>
        <taxon>Adinetidae</taxon>
        <taxon>Adineta</taxon>
    </lineage>
</organism>
<dbReference type="InterPro" id="IPR016461">
    <property type="entry name" value="COMT-like"/>
</dbReference>
<feature type="domain" description="Nucleotidyl transferase" evidence="7">
    <location>
        <begin position="599"/>
        <end position="867"/>
    </location>
</feature>
<feature type="domain" description="GHMP kinase N-terminal" evidence="6">
    <location>
        <begin position="1016"/>
        <end position="1106"/>
    </location>
</feature>